<organism evidence="1 2">
    <name type="scientific">Ooceraea biroi</name>
    <name type="common">Clonal raider ant</name>
    <name type="synonym">Cerapachys biroi</name>
    <dbReference type="NCBI Taxonomy" id="2015173"/>
    <lineage>
        <taxon>Eukaryota</taxon>
        <taxon>Metazoa</taxon>
        <taxon>Ecdysozoa</taxon>
        <taxon>Arthropoda</taxon>
        <taxon>Hexapoda</taxon>
        <taxon>Insecta</taxon>
        <taxon>Pterygota</taxon>
        <taxon>Neoptera</taxon>
        <taxon>Endopterygota</taxon>
        <taxon>Hymenoptera</taxon>
        <taxon>Apocrita</taxon>
        <taxon>Aculeata</taxon>
        <taxon>Formicoidea</taxon>
        <taxon>Formicidae</taxon>
        <taxon>Dorylinae</taxon>
        <taxon>Ooceraea</taxon>
    </lineage>
</organism>
<protein>
    <submittedName>
        <fullName evidence="1">Uncharacterized protein</fullName>
    </submittedName>
</protein>
<evidence type="ECO:0000313" key="1">
    <source>
        <dbReference type="EMBL" id="EZA61382.1"/>
    </source>
</evidence>
<feature type="non-terminal residue" evidence="1">
    <location>
        <position position="1"/>
    </location>
</feature>
<gene>
    <name evidence="1" type="ORF">X777_12289</name>
</gene>
<name>A0A026WZB5_OOCBI</name>
<proteinExistence type="predicted"/>
<dbReference type="InterPro" id="IPR005312">
    <property type="entry name" value="DUF1759"/>
</dbReference>
<dbReference type="Pfam" id="PF03564">
    <property type="entry name" value="DUF1759"/>
    <property type="match status" value="1"/>
</dbReference>
<reference evidence="1 2" key="1">
    <citation type="journal article" date="2014" name="Curr. Biol.">
        <title>The genome of the clonal raider ant Cerapachys biroi.</title>
        <authorList>
            <person name="Oxley P.R."/>
            <person name="Ji L."/>
            <person name="Fetter-Pruneda I."/>
            <person name="McKenzie S.K."/>
            <person name="Li C."/>
            <person name="Hu H."/>
            <person name="Zhang G."/>
            <person name="Kronauer D.J."/>
        </authorList>
    </citation>
    <scope>NUCLEOTIDE SEQUENCE [LARGE SCALE GENOMIC DNA]</scope>
</reference>
<keyword evidence="2" id="KW-1185">Reference proteome</keyword>
<dbReference type="PANTHER" id="PTHR22954:SF3">
    <property type="entry name" value="PROTEIN CBG08539"/>
    <property type="match status" value="1"/>
</dbReference>
<dbReference type="Proteomes" id="UP000053097">
    <property type="component" value="Unassembled WGS sequence"/>
</dbReference>
<sequence>CIQGHAELLSQFPESKREVIPYFQGNQIDIHEEIYQTTLDFMAEWLEELEPCVSPIRAVDQCNSFKADYSSFSLNHLPPIQLSPFSVKAHEWETFRDRFDALIIQNHELNDFACMHFLAPSLTGLVRNTIAGFPITAHNFTVAWKALTERFENKRKLVETYLLFVTYQPPIVSLHSNCIRSGIRRNKTYPPLSVLIGLVKKC</sequence>
<dbReference type="EMBL" id="KK107055">
    <property type="protein sequence ID" value="EZA61382.1"/>
    <property type="molecule type" value="Genomic_DNA"/>
</dbReference>
<dbReference type="AlphaFoldDB" id="A0A026WZB5"/>
<dbReference type="OrthoDB" id="7994850at2759"/>
<dbReference type="PANTHER" id="PTHR22954">
    <property type="entry name" value="RETROVIRAL PROTEASE-RELATED"/>
    <property type="match status" value="1"/>
</dbReference>
<accession>A0A026WZB5</accession>
<dbReference type="STRING" id="2015173.A0A026WZB5"/>
<evidence type="ECO:0000313" key="2">
    <source>
        <dbReference type="Proteomes" id="UP000053097"/>
    </source>
</evidence>